<gene>
    <name evidence="2" type="ORF">WJL_0049</name>
</gene>
<comment type="caution">
    <text evidence="2">The sequence shown here is derived from an EMBL/GenBank/DDBJ whole genome shotgun (WGS) entry which is preliminary data.</text>
</comment>
<feature type="domain" description="Transposase DDE" evidence="1">
    <location>
        <begin position="117"/>
        <end position="264"/>
    </location>
</feature>
<organism evidence="2 3">
    <name type="scientific">Lactiplantibacillus plantarum WJL</name>
    <dbReference type="NCBI Taxonomy" id="1350466"/>
    <lineage>
        <taxon>Bacteria</taxon>
        <taxon>Bacillati</taxon>
        <taxon>Bacillota</taxon>
        <taxon>Bacilli</taxon>
        <taxon>Lactobacillales</taxon>
        <taxon>Lactobacillaceae</taxon>
        <taxon>Lactiplantibacillus</taxon>
    </lineage>
</organism>
<dbReference type="AlphaFoldDB" id="A0A837PBE7"/>
<accession>A0A837PBE7</accession>
<reference evidence="2 3" key="1">
    <citation type="submission" date="2015-10" db="EMBL/GenBank/DDBJ databases">
        <title>Resequencing of Lactobacillus plantarum WJL strain genome.</title>
        <authorList>
            <person name="Martino M.E."/>
        </authorList>
    </citation>
    <scope>NUCLEOTIDE SEQUENCE [LARGE SCALE GENOMIC DNA]</scope>
    <source>
        <strain evidence="2 3">WJL</strain>
    </source>
</reference>
<dbReference type="EMBL" id="LKLZ01000002">
    <property type="protein sequence ID" value="KPN44534.1"/>
    <property type="molecule type" value="Genomic_DNA"/>
</dbReference>
<dbReference type="Proteomes" id="UP000050511">
    <property type="component" value="Unassembled WGS sequence"/>
</dbReference>
<evidence type="ECO:0000313" key="3">
    <source>
        <dbReference type="Proteomes" id="UP000050511"/>
    </source>
</evidence>
<protein>
    <submittedName>
        <fullName evidence="2">Mobile element protein</fullName>
    </submittedName>
</protein>
<dbReference type="RefSeq" id="WP_022638657.1">
    <property type="nucleotide sequence ID" value="NZ_AUTE01000043.1"/>
</dbReference>
<dbReference type="InterPro" id="IPR025668">
    <property type="entry name" value="Tnp_DDE_dom"/>
</dbReference>
<evidence type="ECO:0000313" key="2">
    <source>
        <dbReference type="EMBL" id="KPN44534.1"/>
    </source>
</evidence>
<dbReference type="Pfam" id="PF13612">
    <property type="entry name" value="DDE_Tnp_1_3"/>
    <property type="match status" value="1"/>
</dbReference>
<dbReference type="NCBIfam" id="NF033520">
    <property type="entry name" value="transpos_IS982"/>
    <property type="match status" value="1"/>
</dbReference>
<proteinExistence type="predicted"/>
<name>A0A837PBE7_LACPN</name>
<sequence>MSDQFKSNQSNNRIQAPWFEWQTILSPLYHKYVPVVVHHRKNVTQAILQDVTVLALMCWQVTIRIENQRAFYRLLASLGLLLPERSRFNRICQQAGALFNMIRNGLLQEALPTATYTIIDSMPMPLCQPIRNHSAKVFSSTASIGYNATKKTWFYGFKGHFQVTNAGIVVAYAITKASIHDVKLVKTLVNQYFSAKILADSGYISHALHTDLRRKGIWFWTPCRKNMKQRSSDETLLKRQRRRIETVFSQLCCLFNIEHNPARSYLGFQARLEQCLFIDTWFKIN</sequence>
<evidence type="ECO:0000259" key="1">
    <source>
        <dbReference type="Pfam" id="PF13612"/>
    </source>
</evidence>